<keyword evidence="10" id="KW-1185">Reference proteome</keyword>
<proteinExistence type="inferred from homology"/>
<evidence type="ECO:0000256" key="3">
    <source>
        <dbReference type="ARBA" id="ARBA00012983"/>
    </source>
</evidence>
<dbReference type="Proteomes" id="UP000799437">
    <property type="component" value="Unassembled WGS sequence"/>
</dbReference>
<feature type="region of interest" description="Disordered" evidence="7">
    <location>
        <begin position="1"/>
        <end position="44"/>
    </location>
</feature>
<evidence type="ECO:0000256" key="4">
    <source>
        <dbReference type="ARBA" id="ARBA00019744"/>
    </source>
</evidence>
<comment type="catalytic activity">
    <reaction evidence="6">
        <text>ADP-alpha-D-ribose 1''-phosphate + H2O = ADP-D-ribose + phosphate</text>
        <dbReference type="Rhea" id="RHEA:25029"/>
        <dbReference type="ChEBI" id="CHEBI:15377"/>
        <dbReference type="ChEBI" id="CHEBI:43474"/>
        <dbReference type="ChEBI" id="CHEBI:57967"/>
        <dbReference type="ChEBI" id="CHEBI:58753"/>
        <dbReference type="EC" id="3.1.3.84"/>
    </reaction>
</comment>
<gene>
    <name evidence="9" type="ORF">EJ05DRAFT_480773</name>
</gene>
<evidence type="ECO:0000259" key="8">
    <source>
        <dbReference type="Pfam" id="PF01661"/>
    </source>
</evidence>
<dbReference type="InterPro" id="IPR043472">
    <property type="entry name" value="Macro_dom-like"/>
</dbReference>
<evidence type="ECO:0000256" key="1">
    <source>
        <dbReference type="ARBA" id="ARBA00002432"/>
    </source>
</evidence>
<organism evidence="9 10">
    <name type="scientific">Pseudovirgaria hyperparasitica</name>
    <dbReference type="NCBI Taxonomy" id="470096"/>
    <lineage>
        <taxon>Eukaryota</taxon>
        <taxon>Fungi</taxon>
        <taxon>Dikarya</taxon>
        <taxon>Ascomycota</taxon>
        <taxon>Pezizomycotina</taxon>
        <taxon>Dothideomycetes</taxon>
        <taxon>Dothideomycetes incertae sedis</taxon>
        <taxon>Acrospermales</taxon>
        <taxon>Acrospermaceae</taxon>
        <taxon>Pseudovirgaria</taxon>
    </lineage>
</organism>
<keyword evidence="5" id="KW-0904">Protein phosphatase</keyword>
<dbReference type="InterPro" id="IPR002589">
    <property type="entry name" value="Macro_dom"/>
</dbReference>
<sequence length="263" mass="28626">MPSLTSSAMREEADAYYESRASESSHPSPSVQPVIKPESDHGAAPDVTFESVARATSRSDFIAETCSINEGTVLGERSTLLQSTPLATPLPPTRLSITTTHGDIFSVAPSRTVFIHACNCAGVWGTGIAAEFRLRYPKANTRYASYCKKNPSDAKPGTALLIPPSPASEQKNEPQHYVGCLFTSRHYGRRKDVPARILANTGPALLDLLRQIRDARNVGEDVGELRICKINAGKFAVPWEDTLKALRSLKLEPGMESEITIFL</sequence>
<comment type="function">
    <text evidence="1">Highly specific phosphatase involved in the metabolism of ADP-ribose 1''-phosphate (Appr1p) which is produced as a consequence of tRNA splicing.</text>
</comment>
<evidence type="ECO:0000256" key="6">
    <source>
        <dbReference type="ARBA" id="ARBA00034427"/>
    </source>
</evidence>
<dbReference type="OrthoDB" id="2155246at2759"/>
<name>A0A6A6VS69_9PEZI</name>
<dbReference type="PANTHER" id="PTHR12521">
    <property type="entry name" value="PROTEIN C6ORF130"/>
    <property type="match status" value="1"/>
</dbReference>
<feature type="domain" description="Macro" evidence="8">
    <location>
        <begin position="115"/>
        <end position="245"/>
    </location>
</feature>
<evidence type="ECO:0000256" key="7">
    <source>
        <dbReference type="SAM" id="MobiDB-lite"/>
    </source>
</evidence>
<dbReference type="EC" id="3.1.3.84" evidence="3"/>
<protein>
    <recommendedName>
        <fullName evidence="4">ADP-ribose 1''-phosphate phosphatase</fullName>
        <ecNumber evidence="3">3.1.3.84</ecNumber>
    </recommendedName>
</protein>
<dbReference type="GO" id="GO:0140291">
    <property type="term" value="P:peptidyl-glutamate ADP-deribosylation"/>
    <property type="evidence" value="ECO:0007669"/>
    <property type="project" value="TreeGrafter"/>
</dbReference>
<dbReference type="InterPro" id="IPR050892">
    <property type="entry name" value="ADP-ribose_metab_enzymes"/>
</dbReference>
<evidence type="ECO:0000256" key="5">
    <source>
        <dbReference type="ARBA" id="ARBA00022912"/>
    </source>
</evidence>
<evidence type="ECO:0000313" key="10">
    <source>
        <dbReference type="Proteomes" id="UP000799437"/>
    </source>
</evidence>
<dbReference type="Gene3D" id="3.40.220.10">
    <property type="entry name" value="Leucine Aminopeptidase, subunit E, domain 1"/>
    <property type="match status" value="1"/>
</dbReference>
<dbReference type="Pfam" id="PF01661">
    <property type="entry name" value="Macro"/>
    <property type="match status" value="1"/>
</dbReference>
<dbReference type="SUPFAM" id="SSF52949">
    <property type="entry name" value="Macro domain-like"/>
    <property type="match status" value="1"/>
</dbReference>
<dbReference type="AlphaFoldDB" id="A0A6A6VS69"/>
<accession>A0A6A6VS69</accession>
<evidence type="ECO:0000313" key="9">
    <source>
        <dbReference type="EMBL" id="KAF2753063.1"/>
    </source>
</evidence>
<dbReference type="RefSeq" id="XP_033595514.1">
    <property type="nucleotide sequence ID" value="XM_033744934.1"/>
</dbReference>
<feature type="compositionally biased region" description="Low complexity" evidence="7">
    <location>
        <begin position="18"/>
        <end position="29"/>
    </location>
</feature>
<dbReference type="GO" id="GO:0004721">
    <property type="term" value="F:phosphoprotein phosphatase activity"/>
    <property type="evidence" value="ECO:0007669"/>
    <property type="project" value="UniProtKB-KW"/>
</dbReference>
<reference evidence="9" key="1">
    <citation type="journal article" date="2020" name="Stud. Mycol.">
        <title>101 Dothideomycetes genomes: a test case for predicting lifestyles and emergence of pathogens.</title>
        <authorList>
            <person name="Haridas S."/>
            <person name="Albert R."/>
            <person name="Binder M."/>
            <person name="Bloem J."/>
            <person name="Labutti K."/>
            <person name="Salamov A."/>
            <person name="Andreopoulos B."/>
            <person name="Baker S."/>
            <person name="Barry K."/>
            <person name="Bills G."/>
            <person name="Bluhm B."/>
            <person name="Cannon C."/>
            <person name="Castanera R."/>
            <person name="Culley D."/>
            <person name="Daum C."/>
            <person name="Ezra D."/>
            <person name="Gonzalez J."/>
            <person name="Henrissat B."/>
            <person name="Kuo A."/>
            <person name="Liang C."/>
            <person name="Lipzen A."/>
            <person name="Lutzoni F."/>
            <person name="Magnuson J."/>
            <person name="Mondo S."/>
            <person name="Nolan M."/>
            <person name="Ohm R."/>
            <person name="Pangilinan J."/>
            <person name="Park H.-J."/>
            <person name="Ramirez L."/>
            <person name="Alfaro M."/>
            <person name="Sun H."/>
            <person name="Tritt A."/>
            <person name="Yoshinaga Y."/>
            <person name="Zwiers L.-H."/>
            <person name="Turgeon B."/>
            <person name="Goodwin S."/>
            <person name="Spatafora J."/>
            <person name="Crous P."/>
            <person name="Grigoriev I."/>
        </authorList>
    </citation>
    <scope>NUCLEOTIDE SEQUENCE</scope>
    <source>
        <strain evidence="9">CBS 121739</strain>
    </source>
</reference>
<dbReference type="GeneID" id="54485988"/>
<keyword evidence="5" id="KW-0378">Hydrolase</keyword>
<evidence type="ECO:0000256" key="2">
    <source>
        <dbReference type="ARBA" id="ARBA00006575"/>
    </source>
</evidence>
<dbReference type="PANTHER" id="PTHR12521:SF0">
    <property type="entry name" value="ADP-RIBOSE GLYCOHYDROLASE OARD1"/>
    <property type="match status" value="1"/>
</dbReference>
<comment type="similarity">
    <text evidence="2">Belongs to the POA1 family.</text>
</comment>
<dbReference type="EMBL" id="ML996588">
    <property type="protein sequence ID" value="KAF2753063.1"/>
    <property type="molecule type" value="Genomic_DNA"/>
</dbReference>